<dbReference type="VEuPathDB" id="PiroplasmaDB:BOVATA_025360"/>
<feature type="region of interest" description="Disordered" evidence="2">
    <location>
        <begin position="425"/>
        <end position="447"/>
    </location>
</feature>
<dbReference type="Proteomes" id="UP000236319">
    <property type="component" value="Unassembled WGS sequence"/>
</dbReference>
<dbReference type="InterPro" id="IPR050163">
    <property type="entry name" value="Apolipoprotein_A1/A4/E"/>
</dbReference>
<reference evidence="3 4" key="1">
    <citation type="journal article" date="2017" name="BMC Genomics">
        <title>Whole-genome assembly of Babesia ovata and comparative genomics between closely related pathogens.</title>
        <authorList>
            <person name="Yamagishi J."/>
            <person name="Asada M."/>
            <person name="Hakimi H."/>
            <person name="Tanaka T.Q."/>
            <person name="Sugimoto C."/>
            <person name="Kawazu S."/>
        </authorList>
    </citation>
    <scope>NUCLEOTIDE SEQUENCE [LARGE SCALE GENOMIC DNA]</scope>
    <source>
        <strain evidence="3 4">Miyake</strain>
    </source>
</reference>
<gene>
    <name evidence="3" type="ORF">BOVATA_025360</name>
</gene>
<keyword evidence="1" id="KW-0175">Coiled coil</keyword>
<keyword evidence="4" id="KW-1185">Reference proteome</keyword>
<dbReference type="PANTHER" id="PTHR18976:SF34">
    <property type="entry name" value="LIPID-BINDING PROTEIN"/>
    <property type="match status" value="1"/>
</dbReference>
<evidence type="ECO:0000256" key="1">
    <source>
        <dbReference type="SAM" id="Coils"/>
    </source>
</evidence>
<comment type="caution">
    <text evidence="3">The sequence shown here is derived from an EMBL/GenBank/DDBJ whole genome shotgun (WGS) entry which is preliminary data.</text>
</comment>
<accession>A0A2H6KDH1</accession>
<dbReference type="GeneID" id="39874813"/>
<feature type="coiled-coil region" evidence="1">
    <location>
        <begin position="716"/>
        <end position="754"/>
    </location>
</feature>
<evidence type="ECO:0000313" key="4">
    <source>
        <dbReference type="Proteomes" id="UP000236319"/>
    </source>
</evidence>
<evidence type="ECO:0000256" key="2">
    <source>
        <dbReference type="SAM" id="MobiDB-lite"/>
    </source>
</evidence>
<dbReference type="RefSeq" id="XP_028867286.1">
    <property type="nucleotide sequence ID" value="XM_029011453.1"/>
</dbReference>
<name>A0A2H6KDH1_9APIC</name>
<dbReference type="PANTHER" id="PTHR18976">
    <property type="entry name" value="APOLIPOPROTEIN"/>
    <property type="match status" value="1"/>
</dbReference>
<dbReference type="EMBL" id="BDSA01000002">
    <property type="protein sequence ID" value="GBE61043.1"/>
    <property type="molecule type" value="Genomic_DNA"/>
</dbReference>
<evidence type="ECO:0000313" key="3">
    <source>
        <dbReference type="EMBL" id="GBE61043.1"/>
    </source>
</evidence>
<dbReference type="OrthoDB" id="367023at2759"/>
<protein>
    <submittedName>
        <fullName evidence="3">Extracellular matrix-binding ebh, putative</fullName>
    </submittedName>
</protein>
<sequence>MSKVSMARQAVEKQVDDALRAVVKMDASLKMDLKKVKQKIKLGMQNVINNLGVLKLYQKVKGDLKALRQKILELTTKVDAGDSIVKTELAALGRAKGTLENVTGNPNGSIYKAMVGMDHLFEQKIKIPLNTKVEAVYSTIGTLGGKFKNGTTPNSIQGIFEIIKDRVGEIKGQEGRGWKNDDGKGLEGIKSKVEDYFNAFNGEHKFGQIAGGWIDDILQHNGVVKKLLGWERKGAQALEEELKNSGLGGLIKSPINSKIDMAVANAAFTTGQSTAGMKEKIAQVKNVCELFARTLEDELRKDLQSGVLAMAKQAKKTMVEVDERGSQKSHLKGILADAKCECYCRPYCGNKDCQSCQKAECIVTKAIATTLLVVSSVGRQVGKELNSVFLNIDEKKGNGQPSEGSIANILDKITPIVDGLKKNLDDATEIPQPPKSPGQTDSPAQAVDSKLQAVRDEVKGLEGKFTEVKKDLQEAVNKLPNAVDTFNTEAQTQIREAARMAIGKAAEQISKDGKKITLGQNGLMKTFKDAHDNITDPDTGLQPSLEGLLDTHIGKDNPTGRPPGKATKVTIDKKSFIEYDKHVKQDSDGLKNKTLTGDSGEGFLPAAIGKIRDEGLNPFTENGVNSILNAGDKTFTGPFTRIQKELEEIKKLVDERNGTNSFLYDDMDKGVKDFLCDLKSMLNKRSWAHGVKGLDAIKTAIDGLHNGDFKTRPAAIEEAVKAIRQQLQELREKLKNENGDKDDVIERLTDLKEKGLVNGDWPVNGKSLSGLGRIHGDLKAQNDILAKQPGIITAAIDQIRGELFRIGLKFQNIFNPYDIFDELRSLQRKIGKTGNHKDSVNPVKIQGVISGLQKEQFTNKPTEIDNAKKEIVDELKDLQNELQGNPGSDVIATLKDLQNKGLGPYALWTPNYKDAKGLKNIQKDLKISHAVLTKQPEKIGGGVTEITKELDSLRGTLKTEVTEKLKVNDSGLEKGDTPWTIDSQQTKGLSKITAGIVTIKDKDVTDVKDKLKELCCAIRNAAVNVGASRHDLNNESIDDTIMKRCIDSL</sequence>
<dbReference type="AlphaFoldDB" id="A0A2H6KDH1"/>
<organism evidence="3 4">
    <name type="scientific">Babesia ovata</name>
    <dbReference type="NCBI Taxonomy" id="189622"/>
    <lineage>
        <taxon>Eukaryota</taxon>
        <taxon>Sar</taxon>
        <taxon>Alveolata</taxon>
        <taxon>Apicomplexa</taxon>
        <taxon>Aconoidasida</taxon>
        <taxon>Piroplasmida</taxon>
        <taxon>Babesiidae</taxon>
        <taxon>Babesia</taxon>
    </lineage>
</organism>
<proteinExistence type="predicted"/>